<feature type="transmembrane region" description="Helical" evidence="1">
    <location>
        <begin position="71"/>
        <end position="88"/>
    </location>
</feature>
<evidence type="ECO:0000313" key="2">
    <source>
        <dbReference type="EMBL" id="EAR07343.1"/>
    </source>
</evidence>
<dbReference type="PANTHER" id="PTHR36974:SF1">
    <property type="entry name" value="DOXX FAMILY MEMBRANE PROTEIN"/>
    <property type="match status" value="1"/>
</dbReference>
<dbReference type="HOGENOM" id="CLU_128738_4_1_6"/>
<proteinExistence type="predicted"/>
<evidence type="ECO:0008006" key="4">
    <source>
        <dbReference type="Google" id="ProtNLM"/>
    </source>
</evidence>
<sequence>MITPLIILLLLVAPGLLAWVLSPSLGLTAWSSQRRAYGLGLCFVFFGIGHFAQTNGMVAMLPEFVPARRELVWLTGAGEWLVALGLFTTRFQRVATLAGLAMFVGFFPANVWAAWQQTGLGGHQWGLVYLWIRAPLQAILIVWSLRLLALTPAQKTTA</sequence>
<reference evidence="2 3" key="1">
    <citation type="submission" date="2006-02" db="EMBL/GenBank/DDBJ databases">
        <authorList>
            <person name="Pinhassi J."/>
            <person name="Pedros-Alio C."/>
            <person name="Ferriera S."/>
            <person name="Johnson J."/>
            <person name="Kravitz S."/>
            <person name="Halpern A."/>
            <person name="Remington K."/>
            <person name="Beeson K."/>
            <person name="Tran B."/>
            <person name="Rogers Y.-H."/>
            <person name="Friedman R."/>
            <person name="Venter J.C."/>
        </authorList>
    </citation>
    <scope>NUCLEOTIDE SEQUENCE [LARGE SCALE GENOMIC DNA]</scope>
    <source>
        <strain evidence="2 3">MED297</strain>
    </source>
</reference>
<feature type="transmembrane region" description="Helical" evidence="1">
    <location>
        <begin position="94"/>
        <end position="115"/>
    </location>
</feature>
<accession>A4BKJ0</accession>
<protein>
    <recommendedName>
        <fullName evidence="4">DoxX family protein</fullName>
    </recommendedName>
</protein>
<name>A4BKJ0_9GAMM</name>
<dbReference type="Proteomes" id="UP000005953">
    <property type="component" value="Unassembled WGS sequence"/>
</dbReference>
<gene>
    <name evidence="2" type="ORF">MED297_07636</name>
</gene>
<organism evidence="2 3">
    <name type="scientific">Reinekea blandensis MED297</name>
    <dbReference type="NCBI Taxonomy" id="314283"/>
    <lineage>
        <taxon>Bacteria</taxon>
        <taxon>Pseudomonadati</taxon>
        <taxon>Pseudomonadota</taxon>
        <taxon>Gammaproteobacteria</taxon>
        <taxon>Oceanospirillales</taxon>
        <taxon>Saccharospirillaceae</taxon>
        <taxon>Reinekea</taxon>
    </lineage>
</organism>
<evidence type="ECO:0000313" key="3">
    <source>
        <dbReference type="Proteomes" id="UP000005953"/>
    </source>
</evidence>
<keyword evidence="1" id="KW-1133">Transmembrane helix</keyword>
<comment type="caution">
    <text evidence="2">The sequence shown here is derived from an EMBL/GenBank/DDBJ whole genome shotgun (WGS) entry which is preliminary data.</text>
</comment>
<dbReference type="PANTHER" id="PTHR36974">
    <property type="entry name" value="MEMBRANE PROTEIN-RELATED"/>
    <property type="match status" value="1"/>
</dbReference>
<dbReference type="RefSeq" id="WP_008045540.1">
    <property type="nucleotide sequence ID" value="NZ_CH724152.1"/>
</dbReference>
<keyword evidence="1" id="KW-0472">Membrane</keyword>
<keyword evidence="3" id="KW-1185">Reference proteome</keyword>
<keyword evidence="1" id="KW-0812">Transmembrane</keyword>
<feature type="transmembrane region" description="Helical" evidence="1">
    <location>
        <begin position="36"/>
        <end position="59"/>
    </location>
</feature>
<dbReference type="OrthoDB" id="327939at2"/>
<evidence type="ECO:0000256" key="1">
    <source>
        <dbReference type="SAM" id="Phobius"/>
    </source>
</evidence>
<dbReference type="AlphaFoldDB" id="A4BKJ0"/>
<feature type="transmembrane region" description="Helical" evidence="1">
    <location>
        <begin position="127"/>
        <end position="149"/>
    </location>
</feature>
<dbReference type="EMBL" id="AAOE01000046">
    <property type="protein sequence ID" value="EAR07343.1"/>
    <property type="molecule type" value="Genomic_DNA"/>
</dbReference>